<dbReference type="Proteomes" id="UP001623852">
    <property type="component" value="Chromosome"/>
</dbReference>
<dbReference type="SUPFAM" id="SSF46689">
    <property type="entry name" value="Homeodomain-like"/>
    <property type="match status" value="2"/>
</dbReference>
<dbReference type="PROSITE" id="PS01124">
    <property type="entry name" value="HTH_ARAC_FAMILY_2"/>
    <property type="match status" value="1"/>
</dbReference>
<feature type="domain" description="HTH araC/xylS-type" evidence="4">
    <location>
        <begin position="227"/>
        <end position="324"/>
    </location>
</feature>
<dbReference type="RefSeq" id="WP_406843898.1">
    <property type="nucleotide sequence ID" value="NZ_CP150845.1"/>
</dbReference>
<organism evidence="5 6">
    <name type="scientific">Flavobacterium soyae</name>
    <dbReference type="NCBI Taxonomy" id="2903098"/>
    <lineage>
        <taxon>Bacteria</taxon>
        <taxon>Pseudomonadati</taxon>
        <taxon>Bacteroidota</taxon>
        <taxon>Flavobacteriia</taxon>
        <taxon>Flavobacteriales</taxon>
        <taxon>Flavobacteriaceae</taxon>
        <taxon>Flavobacterium</taxon>
    </lineage>
</organism>
<evidence type="ECO:0000313" key="5">
    <source>
        <dbReference type="EMBL" id="WYZ19188.1"/>
    </source>
</evidence>
<dbReference type="EMBL" id="CP150845">
    <property type="protein sequence ID" value="WYZ19188.1"/>
    <property type="molecule type" value="Genomic_DNA"/>
</dbReference>
<dbReference type="Pfam" id="PF12833">
    <property type="entry name" value="HTH_18"/>
    <property type="match status" value="1"/>
</dbReference>
<keyword evidence="1" id="KW-0805">Transcription regulation</keyword>
<sequence>MGFELRNDKKAFKMAFDENGSGNHDFKEDDFKINIPFGQLTAKQWLFDDIKILYSETYLDKPAELDWKGDMELVTMHFNLQGKTSIKQDGMSNSFELNGNQHNLFYGTAAEGKMKFDELRMKSFMVQFTKDSFLTISKDGNESLKQFADKIVSGTPVTFSNSNLNIDLPIQTCINSILSCDYSDGLKRLFLLSKTIELLVLQAESFNNFQNSKSEYIKHDYDKERIVFARDYLVKNIESPPTLIELAKIAGINEYKLKRGFKEMFNQTAFSYLSDLRLDLAKNDLLEGKKQATEIAFELGYCSLQHFSNSFKKKFGITPSQTRR</sequence>
<dbReference type="InterPro" id="IPR053142">
    <property type="entry name" value="PchR_regulatory_protein"/>
</dbReference>
<protein>
    <submittedName>
        <fullName evidence="5">AraC family transcriptional regulator</fullName>
    </submittedName>
</protein>
<evidence type="ECO:0000256" key="1">
    <source>
        <dbReference type="ARBA" id="ARBA00023015"/>
    </source>
</evidence>
<keyword evidence="6" id="KW-1185">Reference proteome</keyword>
<dbReference type="InterPro" id="IPR018060">
    <property type="entry name" value="HTH_AraC"/>
</dbReference>
<evidence type="ECO:0000313" key="6">
    <source>
        <dbReference type="Proteomes" id="UP001623852"/>
    </source>
</evidence>
<evidence type="ECO:0000256" key="2">
    <source>
        <dbReference type="ARBA" id="ARBA00023125"/>
    </source>
</evidence>
<dbReference type="PANTHER" id="PTHR47893:SF1">
    <property type="entry name" value="REGULATORY PROTEIN PCHR"/>
    <property type="match status" value="1"/>
</dbReference>
<dbReference type="SMART" id="SM00342">
    <property type="entry name" value="HTH_ARAC"/>
    <property type="match status" value="1"/>
</dbReference>
<accession>A0ABZ2UCL2</accession>
<dbReference type="PANTHER" id="PTHR47893">
    <property type="entry name" value="REGULATORY PROTEIN PCHR"/>
    <property type="match status" value="1"/>
</dbReference>
<dbReference type="Gene3D" id="1.10.10.60">
    <property type="entry name" value="Homeodomain-like"/>
    <property type="match status" value="1"/>
</dbReference>
<gene>
    <name evidence="5" type="ORF">AABD74_18710</name>
</gene>
<dbReference type="InterPro" id="IPR020449">
    <property type="entry name" value="Tscrpt_reg_AraC-type_HTH"/>
</dbReference>
<name>A0ABZ2UCL2_9FLAO</name>
<keyword evidence="3" id="KW-0804">Transcription</keyword>
<evidence type="ECO:0000256" key="3">
    <source>
        <dbReference type="ARBA" id="ARBA00023163"/>
    </source>
</evidence>
<proteinExistence type="predicted"/>
<reference evidence="5 6" key="1">
    <citation type="submission" date="2024-03" db="EMBL/GenBank/DDBJ databases">
        <title>Flavobacterium soyae.</title>
        <authorList>
            <person name="Zheng W."/>
        </authorList>
    </citation>
    <scope>NUCLEOTIDE SEQUENCE [LARGE SCALE GENOMIC DNA]</scope>
    <source>
        <strain evidence="5 6">55</strain>
    </source>
</reference>
<dbReference type="InterPro" id="IPR009057">
    <property type="entry name" value="Homeodomain-like_sf"/>
</dbReference>
<keyword evidence="2" id="KW-0238">DNA-binding</keyword>
<evidence type="ECO:0000259" key="4">
    <source>
        <dbReference type="PROSITE" id="PS01124"/>
    </source>
</evidence>
<dbReference type="PRINTS" id="PR00032">
    <property type="entry name" value="HTHARAC"/>
</dbReference>